<protein>
    <submittedName>
        <fullName evidence="1">Uncharacterized protein</fullName>
    </submittedName>
</protein>
<proteinExistence type="predicted"/>
<dbReference type="Proteomes" id="UP000298493">
    <property type="component" value="Unassembled WGS sequence"/>
</dbReference>
<evidence type="ECO:0000313" key="1">
    <source>
        <dbReference type="EMBL" id="TID23070.1"/>
    </source>
</evidence>
<accession>A0A4Z1PIM2</accession>
<dbReference type="AlphaFoldDB" id="A0A4Z1PIM2"/>
<evidence type="ECO:0000313" key="2">
    <source>
        <dbReference type="Proteomes" id="UP000298493"/>
    </source>
</evidence>
<comment type="caution">
    <text evidence="1">The sequence shown here is derived from an EMBL/GenBank/DDBJ whole genome shotgun (WGS) entry which is preliminary data.</text>
</comment>
<reference evidence="1 2" key="1">
    <citation type="submission" date="2019-04" db="EMBL/GenBank/DDBJ databases">
        <title>High contiguity whole genome sequence and gene annotation resource for two Venturia nashicola isolates.</title>
        <authorList>
            <person name="Prokchorchik M."/>
            <person name="Won K."/>
            <person name="Lee Y."/>
            <person name="Choi E.D."/>
            <person name="Segonzac C."/>
            <person name="Sohn K.H."/>
        </authorList>
    </citation>
    <scope>NUCLEOTIDE SEQUENCE [LARGE SCALE GENOMIC DNA]</scope>
    <source>
        <strain evidence="1 2">PRI2</strain>
    </source>
</reference>
<name>A0A4Z1PIM2_9PEZI</name>
<gene>
    <name evidence="1" type="ORF">E6O75_ATG02244</name>
</gene>
<organism evidence="1 2">
    <name type="scientific">Venturia nashicola</name>
    <dbReference type="NCBI Taxonomy" id="86259"/>
    <lineage>
        <taxon>Eukaryota</taxon>
        <taxon>Fungi</taxon>
        <taxon>Dikarya</taxon>
        <taxon>Ascomycota</taxon>
        <taxon>Pezizomycotina</taxon>
        <taxon>Dothideomycetes</taxon>
        <taxon>Pleosporomycetidae</taxon>
        <taxon>Venturiales</taxon>
        <taxon>Venturiaceae</taxon>
        <taxon>Venturia</taxon>
    </lineage>
</organism>
<dbReference type="EMBL" id="SNSC02000007">
    <property type="protein sequence ID" value="TID23070.1"/>
    <property type="molecule type" value="Genomic_DNA"/>
</dbReference>
<keyword evidence="2" id="KW-1185">Reference proteome</keyword>
<sequence>MKGARHSQRHAAMLGRSGMYLVGLDTSQLALMDGADYLSFSGPSWLAARLIILSDASNDSVGQVYGLQFTGATVAREAAAAQIFLYDEDQAAHLDSSNLISTYTGSYNSINPSSVSLMCYLTTDKFAIFNILSNLEKDLTKRLQEVIGGGGSPVVTCDIEVRIVATKNPDTLTGLRENKIDTALCQVTSSSTDPAIAGVFLQPVQVQSCALPTVWKDLGITQLSLKVNGSEAVNLGNGGSPSGGLSIGDVGSIMDSFVFSGKLL</sequence>